<dbReference type="Proteomes" id="UP000034849">
    <property type="component" value="Unassembled WGS sequence"/>
</dbReference>
<reference evidence="2 3" key="1">
    <citation type="journal article" date="2015" name="Nature">
        <title>rRNA introns, odd ribosomes, and small enigmatic genomes across a large radiation of phyla.</title>
        <authorList>
            <person name="Brown C.T."/>
            <person name="Hug L.A."/>
            <person name="Thomas B.C."/>
            <person name="Sharon I."/>
            <person name="Castelle C.J."/>
            <person name="Singh A."/>
            <person name="Wilkins M.J."/>
            <person name="Williams K.H."/>
            <person name="Banfield J.F."/>
        </authorList>
    </citation>
    <scope>NUCLEOTIDE SEQUENCE [LARGE SCALE GENOMIC DNA]</scope>
</reference>
<evidence type="ECO:0000313" key="3">
    <source>
        <dbReference type="Proteomes" id="UP000034849"/>
    </source>
</evidence>
<comment type="caution">
    <text evidence="2">The sequence shown here is derived from an EMBL/GenBank/DDBJ whole genome shotgun (WGS) entry which is preliminary data.</text>
</comment>
<proteinExistence type="predicted"/>
<name>A0A0G0IT85_9BACT</name>
<protein>
    <submittedName>
        <fullName evidence="2">Uncharacterized protein</fullName>
    </submittedName>
</protein>
<gene>
    <name evidence="2" type="ORF">US42_C0010G0031</name>
</gene>
<feature type="region of interest" description="Disordered" evidence="1">
    <location>
        <begin position="1"/>
        <end position="32"/>
    </location>
</feature>
<dbReference type="STRING" id="1619046.US42_C0010G0031"/>
<dbReference type="AlphaFoldDB" id="A0A0G0IT85"/>
<sequence length="442" mass="51047">MERDEEIEQITNPELHPTEKQPRSTSSQAKAQEKLATEALFELEKIDQPITEMDITTKYRDLSSDIVEELWQTTNPAEIKKRQKFLTYLRGKEKQPMSKFENVESPITEQDIPTKYRGMSSEIVQELWGTTDPEQIKLRQRILDYLRQKEGHLPIKKDNKTTLEQVNMVIDNNKNKIALTKLQEFLRGRAAKSKNPHLYHELFEEIAKKNDKNNIASLLITEIYSEKRIAEYPLSPNYKETWEYALNNTNIKNRIEKDWLYRGNFKNGESSTETRGSLNIIVNEESIKELDALIQNGVIDANYKFGRPDTQAAAEARHDAITIYFLKKPTVEALSALSALAKKYFRGDNLLGKKVSSGFFMSEIGSIQDLHAKNLAEQLKNIDPEIGRAVDNYLVSNRGQEDKKERYAMSEAQFYATKEMLELFGIEISYDQNTGFKISKKN</sequence>
<organism evidence="2 3">
    <name type="scientific">Candidatus Magasanikbacteria bacterium GW2011_GWC2_37_14</name>
    <dbReference type="NCBI Taxonomy" id="1619046"/>
    <lineage>
        <taxon>Bacteria</taxon>
        <taxon>Candidatus Magasanikiibacteriota</taxon>
    </lineage>
</organism>
<accession>A0A0G0IT85</accession>
<dbReference type="EMBL" id="LBSX01000010">
    <property type="protein sequence ID" value="KKQ27384.1"/>
    <property type="molecule type" value="Genomic_DNA"/>
</dbReference>
<evidence type="ECO:0000313" key="2">
    <source>
        <dbReference type="EMBL" id="KKQ27384.1"/>
    </source>
</evidence>
<evidence type="ECO:0000256" key="1">
    <source>
        <dbReference type="SAM" id="MobiDB-lite"/>
    </source>
</evidence>